<dbReference type="SUPFAM" id="SSF46689">
    <property type="entry name" value="Homeodomain-like"/>
    <property type="match status" value="1"/>
</dbReference>
<dbReference type="InterPro" id="IPR001647">
    <property type="entry name" value="HTH_TetR"/>
</dbReference>
<feature type="DNA-binding region" description="H-T-H motif" evidence="2">
    <location>
        <begin position="28"/>
        <end position="47"/>
    </location>
</feature>
<evidence type="ECO:0000313" key="5">
    <source>
        <dbReference type="Proteomes" id="UP000289856"/>
    </source>
</evidence>
<dbReference type="Proteomes" id="UP000289856">
    <property type="component" value="Chromosome"/>
</dbReference>
<organism evidence="4 5">
    <name type="scientific">Cohnella abietis</name>
    <dbReference type="NCBI Taxonomy" id="2507935"/>
    <lineage>
        <taxon>Bacteria</taxon>
        <taxon>Bacillati</taxon>
        <taxon>Bacillota</taxon>
        <taxon>Bacilli</taxon>
        <taxon>Bacillales</taxon>
        <taxon>Paenibacillaceae</taxon>
        <taxon>Cohnella</taxon>
    </lineage>
</organism>
<dbReference type="PROSITE" id="PS50977">
    <property type="entry name" value="HTH_TETR_2"/>
    <property type="match status" value="1"/>
</dbReference>
<keyword evidence="5" id="KW-1185">Reference proteome</keyword>
<dbReference type="RefSeq" id="WP_130609576.1">
    <property type="nucleotide sequence ID" value="NZ_AP019400.1"/>
</dbReference>
<dbReference type="OrthoDB" id="881297at2"/>
<dbReference type="InterPro" id="IPR009057">
    <property type="entry name" value="Homeodomain-like_sf"/>
</dbReference>
<dbReference type="KEGG" id="cohn:KCTCHS21_30070"/>
<dbReference type="Pfam" id="PF00440">
    <property type="entry name" value="TetR_N"/>
    <property type="match status" value="1"/>
</dbReference>
<dbReference type="Gene3D" id="1.10.357.10">
    <property type="entry name" value="Tetracycline Repressor, domain 2"/>
    <property type="match status" value="1"/>
</dbReference>
<proteinExistence type="predicted"/>
<sequence>MSIQVEPKVKLLKKLINAVMKDGFQHLRMDDIAKHMNVSRATMYKYFSSKEEVIAGVVQIFVDYIEKLADRNQEDDERSFGIWFQKLFEQTVALVDRITDIFLKDLQAIYPELYDQLRAVLSRREQQALIFYREGKEKGIFNPINERLILLQDDLLLREIINVKYLLQNQISIEQVLYDYYNLKKIQLFKAEKLEIVDDSLIEPVIQHVVDKFNRSLSC</sequence>
<reference evidence="4 5" key="1">
    <citation type="submission" date="2019-01" db="EMBL/GenBank/DDBJ databases">
        <title>Complete genome sequence of Cohnella hallensis HS21 isolated from Korean fir (Abies koreana) rhizospheric soil.</title>
        <authorList>
            <person name="Jiang L."/>
            <person name="Kang S.W."/>
            <person name="Kim S."/>
            <person name="Jung J."/>
            <person name="Kim C.Y."/>
            <person name="Kim D.H."/>
            <person name="Kim S.W."/>
            <person name="Lee J."/>
        </authorList>
    </citation>
    <scope>NUCLEOTIDE SEQUENCE [LARGE SCALE GENOMIC DNA]</scope>
    <source>
        <strain evidence="4 5">HS21</strain>
    </source>
</reference>
<evidence type="ECO:0000256" key="2">
    <source>
        <dbReference type="PROSITE-ProRule" id="PRU00335"/>
    </source>
</evidence>
<gene>
    <name evidence="4" type="ORF">KCTCHS21_30070</name>
</gene>
<evidence type="ECO:0000313" key="4">
    <source>
        <dbReference type="EMBL" id="BBI33608.1"/>
    </source>
</evidence>
<dbReference type="AlphaFoldDB" id="A0A3T1D6A3"/>
<dbReference type="EMBL" id="AP019400">
    <property type="protein sequence ID" value="BBI33608.1"/>
    <property type="molecule type" value="Genomic_DNA"/>
</dbReference>
<evidence type="ECO:0000259" key="3">
    <source>
        <dbReference type="PROSITE" id="PS50977"/>
    </source>
</evidence>
<accession>A0A3T1D6A3</accession>
<keyword evidence="1 2" id="KW-0238">DNA-binding</keyword>
<feature type="domain" description="HTH tetR-type" evidence="3">
    <location>
        <begin position="5"/>
        <end position="65"/>
    </location>
</feature>
<name>A0A3T1D6A3_9BACL</name>
<evidence type="ECO:0000256" key="1">
    <source>
        <dbReference type="ARBA" id="ARBA00023125"/>
    </source>
</evidence>
<protein>
    <recommendedName>
        <fullName evidence="3">HTH tetR-type domain-containing protein</fullName>
    </recommendedName>
</protein>
<dbReference type="GO" id="GO:0003677">
    <property type="term" value="F:DNA binding"/>
    <property type="evidence" value="ECO:0007669"/>
    <property type="project" value="UniProtKB-UniRule"/>
</dbReference>